<reference evidence="2" key="1">
    <citation type="submission" date="2021-01" db="EMBL/GenBank/DDBJ databases">
        <authorList>
            <person name="Corre E."/>
            <person name="Pelletier E."/>
            <person name="Niang G."/>
            <person name="Scheremetjew M."/>
            <person name="Finn R."/>
            <person name="Kale V."/>
            <person name="Holt S."/>
            <person name="Cochrane G."/>
            <person name="Meng A."/>
            <person name="Brown T."/>
            <person name="Cohen L."/>
        </authorList>
    </citation>
    <scope>NUCLEOTIDE SEQUENCE</scope>
    <source>
        <strain evidence="2">RCC3387</strain>
    </source>
</reference>
<dbReference type="EMBL" id="HBGW01054594">
    <property type="protein sequence ID" value="CAD9591279.1"/>
    <property type="molecule type" value="Transcribed_RNA"/>
</dbReference>
<dbReference type="InterPro" id="IPR010799">
    <property type="entry name" value="MlrC_C"/>
</dbReference>
<organism evidence="2">
    <name type="scientific">Zooxanthella nutricula</name>
    <dbReference type="NCBI Taxonomy" id="1333877"/>
    <lineage>
        <taxon>Eukaryota</taxon>
        <taxon>Sar</taxon>
        <taxon>Alveolata</taxon>
        <taxon>Dinophyceae</taxon>
        <taxon>Peridiniales</taxon>
        <taxon>Peridiniales incertae sedis</taxon>
        <taxon>Zooxanthella</taxon>
    </lineage>
</organism>
<accession>A0A7S2L0S8</accession>
<evidence type="ECO:0000259" key="1">
    <source>
        <dbReference type="Pfam" id="PF07171"/>
    </source>
</evidence>
<sequence>MATADACRMRMCYGPLYDPDAVQRAHAAGVGVRISNLALGGRHAPEMLGGPIQVNATVRILTDGEFSWTGPMCQGLAVHLGRTALLKVDLGSSSNTLDIVVSSNRLQPYDDGPFKLHGLDVRDYHVVGLKSLVHFRAAFGPLASHILAVDSPGLSSCRIGLFARRFNAGSWPEQAEAQYAGC</sequence>
<gene>
    <name evidence="2" type="ORF">BRAN1462_LOCUS34642</name>
</gene>
<dbReference type="AlphaFoldDB" id="A0A7S2L0S8"/>
<proteinExistence type="predicted"/>
<feature type="domain" description="Microcystin LR degradation protein MlrC C-terminal" evidence="1">
    <location>
        <begin position="10"/>
        <end position="156"/>
    </location>
</feature>
<name>A0A7S2L0S8_9DINO</name>
<protein>
    <recommendedName>
        <fullName evidence="1">Microcystin LR degradation protein MlrC C-terminal domain-containing protein</fullName>
    </recommendedName>
</protein>
<evidence type="ECO:0000313" key="2">
    <source>
        <dbReference type="EMBL" id="CAD9591279.1"/>
    </source>
</evidence>
<dbReference type="Pfam" id="PF07171">
    <property type="entry name" value="MlrC_C"/>
    <property type="match status" value="1"/>
</dbReference>